<evidence type="ECO:0000256" key="3">
    <source>
        <dbReference type="ARBA" id="ARBA00023125"/>
    </source>
</evidence>
<comment type="caution">
    <text evidence="6">The sequence shown here is derived from an EMBL/GenBank/DDBJ whole genome shotgun (WGS) entry which is preliminary data.</text>
</comment>
<name>A0A9D1LAX7_9CLOT</name>
<proteinExistence type="predicted"/>
<reference evidence="6" key="2">
    <citation type="journal article" date="2021" name="PeerJ">
        <title>Extensive microbial diversity within the chicken gut microbiome revealed by metagenomics and culture.</title>
        <authorList>
            <person name="Gilroy R."/>
            <person name="Ravi A."/>
            <person name="Getino M."/>
            <person name="Pursley I."/>
            <person name="Horton D.L."/>
            <person name="Alikhan N.F."/>
            <person name="Baker D."/>
            <person name="Gharbi K."/>
            <person name="Hall N."/>
            <person name="Watson M."/>
            <person name="Adriaenssens E.M."/>
            <person name="Foster-Nyarko E."/>
            <person name="Jarju S."/>
            <person name="Secka A."/>
            <person name="Antonio M."/>
            <person name="Oren A."/>
            <person name="Chaudhuri R.R."/>
            <person name="La Ragione R."/>
            <person name="Hildebrand F."/>
            <person name="Pallen M.J."/>
        </authorList>
    </citation>
    <scope>NUCLEOTIDE SEQUENCE</scope>
    <source>
        <strain evidence="6">CHK195-4489</strain>
    </source>
</reference>
<dbReference type="GO" id="GO:0003677">
    <property type="term" value="F:DNA binding"/>
    <property type="evidence" value="ECO:0007669"/>
    <property type="project" value="UniProtKB-KW"/>
</dbReference>
<dbReference type="PANTHER" id="PTHR43133">
    <property type="entry name" value="RNA POLYMERASE ECF-TYPE SIGMA FACTO"/>
    <property type="match status" value="1"/>
</dbReference>
<evidence type="ECO:0000256" key="1">
    <source>
        <dbReference type="ARBA" id="ARBA00023015"/>
    </source>
</evidence>
<evidence type="ECO:0000313" key="6">
    <source>
        <dbReference type="EMBL" id="HIU29722.1"/>
    </source>
</evidence>
<dbReference type="Gene3D" id="1.10.10.10">
    <property type="entry name" value="Winged helix-like DNA-binding domain superfamily/Winged helix DNA-binding domain"/>
    <property type="match status" value="1"/>
</dbReference>
<evidence type="ECO:0000256" key="2">
    <source>
        <dbReference type="ARBA" id="ARBA00023082"/>
    </source>
</evidence>
<dbReference type="InterPro" id="IPR036388">
    <property type="entry name" value="WH-like_DNA-bd_sf"/>
</dbReference>
<feature type="non-terminal residue" evidence="6">
    <location>
        <position position="1"/>
    </location>
</feature>
<dbReference type="SUPFAM" id="SSF88659">
    <property type="entry name" value="Sigma3 and sigma4 domains of RNA polymerase sigma factors"/>
    <property type="match status" value="1"/>
</dbReference>
<dbReference type="InterPro" id="IPR013249">
    <property type="entry name" value="RNA_pol_sigma70_r4_t2"/>
</dbReference>
<dbReference type="GO" id="GO:0016987">
    <property type="term" value="F:sigma factor activity"/>
    <property type="evidence" value="ECO:0007669"/>
    <property type="project" value="UniProtKB-KW"/>
</dbReference>
<dbReference type="AlphaFoldDB" id="A0A9D1LAX7"/>
<dbReference type="PANTHER" id="PTHR43133:SF8">
    <property type="entry name" value="RNA POLYMERASE SIGMA FACTOR HI_1459-RELATED"/>
    <property type="match status" value="1"/>
</dbReference>
<dbReference type="GO" id="GO:0006352">
    <property type="term" value="P:DNA-templated transcription initiation"/>
    <property type="evidence" value="ECO:0007669"/>
    <property type="project" value="InterPro"/>
</dbReference>
<dbReference type="NCBIfam" id="TIGR02937">
    <property type="entry name" value="sigma70-ECF"/>
    <property type="match status" value="1"/>
</dbReference>
<dbReference type="InterPro" id="IPR014284">
    <property type="entry name" value="RNA_pol_sigma-70_dom"/>
</dbReference>
<reference evidence="6" key="1">
    <citation type="submission" date="2020-10" db="EMBL/GenBank/DDBJ databases">
        <authorList>
            <person name="Gilroy R."/>
        </authorList>
    </citation>
    <scope>NUCLEOTIDE SEQUENCE</scope>
    <source>
        <strain evidence="6">CHK195-4489</strain>
    </source>
</reference>
<evidence type="ECO:0000256" key="4">
    <source>
        <dbReference type="ARBA" id="ARBA00023163"/>
    </source>
</evidence>
<sequence length="103" mass="11959">IDYLRHRARWKTIELSEAQGEEDAGFSIEDRLLAEERSRVLSAALETLPEEMRCAVHLIYFEGLSYEETAKVMKKSKKQVDNLLYRAKRKLRSVIGMEGETLI</sequence>
<organism evidence="6 7">
    <name type="scientific">Candidatus Egerieisoma faecipullorum</name>
    <dbReference type="NCBI Taxonomy" id="2840963"/>
    <lineage>
        <taxon>Bacteria</taxon>
        <taxon>Bacillati</taxon>
        <taxon>Bacillota</taxon>
        <taxon>Clostridia</taxon>
        <taxon>Eubacteriales</taxon>
        <taxon>Clostridiaceae</taxon>
        <taxon>Clostridiaceae incertae sedis</taxon>
        <taxon>Candidatus Egerieisoma</taxon>
    </lineage>
</organism>
<keyword evidence="2" id="KW-0731">Sigma factor</keyword>
<feature type="domain" description="RNA polymerase sigma factor 70 region 4 type 2" evidence="5">
    <location>
        <begin position="40"/>
        <end position="91"/>
    </location>
</feature>
<evidence type="ECO:0000259" key="5">
    <source>
        <dbReference type="Pfam" id="PF08281"/>
    </source>
</evidence>
<dbReference type="Proteomes" id="UP000824089">
    <property type="component" value="Unassembled WGS sequence"/>
</dbReference>
<dbReference type="Pfam" id="PF08281">
    <property type="entry name" value="Sigma70_r4_2"/>
    <property type="match status" value="1"/>
</dbReference>
<dbReference type="InterPro" id="IPR039425">
    <property type="entry name" value="RNA_pol_sigma-70-like"/>
</dbReference>
<keyword evidence="1" id="KW-0805">Transcription regulation</keyword>
<keyword evidence="3" id="KW-0238">DNA-binding</keyword>
<evidence type="ECO:0000313" key="7">
    <source>
        <dbReference type="Proteomes" id="UP000824089"/>
    </source>
</evidence>
<dbReference type="EMBL" id="DVMM01000109">
    <property type="protein sequence ID" value="HIU29722.1"/>
    <property type="molecule type" value="Genomic_DNA"/>
</dbReference>
<protein>
    <submittedName>
        <fullName evidence="6">RNA polymerase sigma factor</fullName>
    </submittedName>
</protein>
<accession>A0A9D1LAX7</accession>
<dbReference type="CDD" id="cd06171">
    <property type="entry name" value="Sigma70_r4"/>
    <property type="match status" value="1"/>
</dbReference>
<dbReference type="InterPro" id="IPR013324">
    <property type="entry name" value="RNA_pol_sigma_r3/r4-like"/>
</dbReference>
<keyword evidence="4" id="KW-0804">Transcription</keyword>
<gene>
    <name evidence="6" type="ORF">IAD50_05435</name>
</gene>